<protein>
    <submittedName>
        <fullName evidence="2">Uncharacterized protein</fullName>
    </submittedName>
</protein>
<evidence type="ECO:0000313" key="2">
    <source>
        <dbReference type="EMBL" id="EJX05019.1"/>
    </source>
</evidence>
<accession>J9GDQ7</accession>
<comment type="caution">
    <text evidence="2">The sequence shown here is derived from an EMBL/GenBank/DDBJ whole genome shotgun (WGS) entry which is preliminary data.</text>
</comment>
<sequence>MPSSLTQMKFFRHSSPKYPYDDHNKHPHSLTACSKP</sequence>
<reference evidence="2" key="1">
    <citation type="journal article" date="2012" name="PLoS ONE">
        <title>Gene sets for utilization of primary and secondary nutrition supplies in the distal gut of endangered iberian lynx.</title>
        <authorList>
            <person name="Alcaide M."/>
            <person name="Messina E."/>
            <person name="Richter M."/>
            <person name="Bargiela R."/>
            <person name="Peplies J."/>
            <person name="Huws S.A."/>
            <person name="Newbold C.J."/>
            <person name="Golyshin P.N."/>
            <person name="Simon M.A."/>
            <person name="Lopez G."/>
            <person name="Yakimov M.M."/>
            <person name="Ferrer M."/>
        </authorList>
    </citation>
    <scope>NUCLEOTIDE SEQUENCE</scope>
</reference>
<proteinExistence type="predicted"/>
<evidence type="ECO:0000256" key="1">
    <source>
        <dbReference type="SAM" id="MobiDB-lite"/>
    </source>
</evidence>
<gene>
    <name evidence="2" type="ORF">EVA_06873</name>
</gene>
<organism evidence="2">
    <name type="scientific">gut metagenome</name>
    <dbReference type="NCBI Taxonomy" id="749906"/>
    <lineage>
        <taxon>unclassified sequences</taxon>
        <taxon>metagenomes</taxon>
        <taxon>organismal metagenomes</taxon>
    </lineage>
</organism>
<name>J9GDQ7_9ZZZZ</name>
<dbReference type="EMBL" id="AMCI01001607">
    <property type="protein sequence ID" value="EJX05019.1"/>
    <property type="molecule type" value="Genomic_DNA"/>
</dbReference>
<dbReference type="AlphaFoldDB" id="J9GDQ7"/>
<feature type="region of interest" description="Disordered" evidence="1">
    <location>
        <begin position="16"/>
        <end position="36"/>
    </location>
</feature>